<keyword evidence="2" id="KW-0808">Transferase</keyword>
<keyword evidence="5" id="KW-1185">Reference proteome</keyword>
<dbReference type="PANTHER" id="PTHR13778:SF47">
    <property type="entry name" value="LIPOPOLYSACCHARIDE 1,3-GALACTOSYLTRANSFERASE"/>
    <property type="match status" value="1"/>
</dbReference>
<dbReference type="EMBL" id="ADMB01000088">
    <property type="protein sequence ID" value="EHR34516.1"/>
    <property type="molecule type" value="Genomic_DNA"/>
</dbReference>
<dbReference type="SUPFAM" id="SSF53448">
    <property type="entry name" value="Nucleotide-diphospho-sugar transferases"/>
    <property type="match status" value="1"/>
</dbReference>
<dbReference type="InterPro" id="IPR050748">
    <property type="entry name" value="Glycosyltrans_8_dom-fam"/>
</dbReference>
<dbReference type="Pfam" id="PF01501">
    <property type="entry name" value="Glyco_transf_8"/>
    <property type="match status" value="1"/>
</dbReference>
<dbReference type="Gene3D" id="3.90.550.10">
    <property type="entry name" value="Spore Coat Polysaccharide Biosynthesis Protein SpsA, Chain A"/>
    <property type="match status" value="1"/>
</dbReference>
<accession>A0ABN0EG85</accession>
<dbReference type="GeneID" id="62779621"/>
<evidence type="ECO:0000256" key="1">
    <source>
        <dbReference type="ARBA" id="ARBA00022676"/>
    </source>
</evidence>
<organism evidence="4 5">
    <name type="scientific">Megamonas funiformis YIT 11815</name>
    <dbReference type="NCBI Taxonomy" id="742816"/>
    <lineage>
        <taxon>Bacteria</taxon>
        <taxon>Bacillati</taxon>
        <taxon>Bacillota</taxon>
        <taxon>Negativicutes</taxon>
        <taxon>Selenomonadales</taxon>
        <taxon>Selenomonadaceae</taxon>
        <taxon>Megamonas</taxon>
    </lineage>
</organism>
<dbReference type="CDD" id="cd04194">
    <property type="entry name" value="GT8_A4GalT_like"/>
    <property type="match status" value="1"/>
</dbReference>
<sequence>MNNNINICYAADNMYVMQAGISMLSVLKHNENVNFYLLCDDYTMDNIDKLKKIEKEYKCNIFFINCKKKLKILNDTVLFNDNSKMKNGLITFMYARLFIGSLLPQSIDRIIYLDCDTLVNGNLKDLYDRNVNGIFAAVRDVWPVKHNKLINFKKDDVYFNSGVLLINLDEWRKKEAENMIINHVRNLKDDYYQRDQDILNIVFKDRIDTLPLEYNMMYITRAYKPKLIQNFSDRPVSSYYDIKEIEYAKKNIKIIHFAGEFFGRPWIFMNMYKDSKLWGYYLKNSPWKDYKPILSTKKYCLKYIKYFFADLLKYIWYFRTKKRFNKSIENQLKIRKIL</sequence>
<keyword evidence="1" id="KW-0328">Glycosyltransferase</keyword>
<dbReference type="Proteomes" id="UP000005963">
    <property type="component" value="Unassembled WGS sequence"/>
</dbReference>
<evidence type="ECO:0008006" key="6">
    <source>
        <dbReference type="Google" id="ProtNLM"/>
    </source>
</evidence>
<comment type="caution">
    <text evidence="4">The sequence shown here is derived from an EMBL/GenBank/DDBJ whole genome shotgun (WGS) entry which is preliminary data.</text>
</comment>
<evidence type="ECO:0000256" key="2">
    <source>
        <dbReference type="ARBA" id="ARBA00022679"/>
    </source>
</evidence>
<dbReference type="PANTHER" id="PTHR13778">
    <property type="entry name" value="GLYCOSYLTRANSFERASE 8 DOMAIN-CONTAINING PROTEIN"/>
    <property type="match status" value="1"/>
</dbReference>
<keyword evidence="3" id="KW-0479">Metal-binding</keyword>
<gene>
    <name evidence="4" type="ORF">HMPREF9454_02022</name>
</gene>
<evidence type="ECO:0000313" key="4">
    <source>
        <dbReference type="EMBL" id="EHR34516.1"/>
    </source>
</evidence>
<dbReference type="RefSeq" id="WP_008539582.1">
    <property type="nucleotide sequence ID" value="NZ_JH601092.1"/>
</dbReference>
<dbReference type="InterPro" id="IPR029044">
    <property type="entry name" value="Nucleotide-diphossugar_trans"/>
</dbReference>
<evidence type="ECO:0000313" key="5">
    <source>
        <dbReference type="Proteomes" id="UP000005963"/>
    </source>
</evidence>
<dbReference type="InterPro" id="IPR002495">
    <property type="entry name" value="Glyco_trans_8"/>
</dbReference>
<protein>
    <recommendedName>
        <fullName evidence="6">Glycosyl transferase family 8 C-terminal domain-containing protein</fullName>
    </recommendedName>
</protein>
<proteinExistence type="predicted"/>
<evidence type="ECO:0000256" key="3">
    <source>
        <dbReference type="ARBA" id="ARBA00022723"/>
    </source>
</evidence>
<name>A0ABN0EG85_9FIRM</name>
<reference evidence="4 5" key="1">
    <citation type="submission" date="2012-01" db="EMBL/GenBank/DDBJ databases">
        <title>The Genome Sequence of Megamonas funiformis YIT 11815.</title>
        <authorList>
            <consortium name="The Broad Institute Genome Sequencing Platform"/>
            <person name="Earl A."/>
            <person name="Ward D."/>
            <person name="Feldgarden M."/>
            <person name="Gevers D."/>
            <person name="Morotomi M."/>
            <person name="Young S.K."/>
            <person name="Zeng Q."/>
            <person name="Gargeya S."/>
            <person name="Fitzgerald M."/>
            <person name="Haas B."/>
            <person name="Abouelleil A."/>
            <person name="Alvarado L."/>
            <person name="Arachchi H.M."/>
            <person name="Berlin A."/>
            <person name="Chapman S.B."/>
            <person name="Gearin G."/>
            <person name="Goldberg J."/>
            <person name="Griggs A."/>
            <person name="Gujja S."/>
            <person name="Hansen M."/>
            <person name="Heiman D."/>
            <person name="Howarth C."/>
            <person name="Larimer J."/>
            <person name="Lui A."/>
            <person name="MacDonald P.J.P."/>
            <person name="McCowen C."/>
            <person name="Montmayeur A."/>
            <person name="Murphy C."/>
            <person name="Neiman D."/>
            <person name="Pearson M."/>
            <person name="Priest M."/>
            <person name="Roberts A."/>
            <person name="Saif S."/>
            <person name="Shea T."/>
            <person name="Sisk P."/>
            <person name="Stolte C."/>
            <person name="Sykes S."/>
            <person name="Wortman J."/>
            <person name="Nusbaum C."/>
            <person name="Birren B."/>
        </authorList>
    </citation>
    <scope>NUCLEOTIDE SEQUENCE [LARGE SCALE GENOMIC DNA]</scope>
    <source>
        <strain evidence="4 5">YIT 11815</strain>
    </source>
</reference>